<feature type="region of interest" description="Disordered" evidence="7">
    <location>
        <begin position="1"/>
        <end position="25"/>
    </location>
</feature>
<dbReference type="Pfam" id="PF25474">
    <property type="entry name" value="TPR_TmcB"/>
    <property type="match status" value="1"/>
</dbReference>
<feature type="region of interest" description="Disordered" evidence="7">
    <location>
        <begin position="1637"/>
        <end position="1670"/>
    </location>
</feature>
<feature type="transmembrane region" description="Helical" evidence="8">
    <location>
        <begin position="127"/>
        <end position="150"/>
    </location>
</feature>
<organism evidence="10 11">
    <name type="scientific">Astrephomene gubernaculifera</name>
    <dbReference type="NCBI Taxonomy" id="47775"/>
    <lineage>
        <taxon>Eukaryota</taxon>
        <taxon>Viridiplantae</taxon>
        <taxon>Chlorophyta</taxon>
        <taxon>core chlorophytes</taxon>
        <taxon>Chlorophyceae</taxon>
        <taxon>CS clade</taxon>
        <taxon>Chlamydomonadales</taxon>
        <taxon>Astrephomenaceae</taxon>
        <taxon>Astrephomene</taxon>
    </lineage>
</organism>
<evidence type="ECO:0000259" key="9">
    <source>
        <dbReference type="PROSITE" id="PS50112"/>
    </source>
</evidence>
<evidence type="ECO:0000256" key="6">
    <source>
        <dbReference type="ARBA" id="ARBA00022840"/>
    </source>
</evidence>
<evidence type="ECO:0000256" key="8">
    <source>
        <dbReference type="SAM" id="Phobius"/>
    </source>
</evidence>
<sequence length="2737" mass="296810">MARSDAGSERSGGMSETSSAADAMERLHKRHAAGMNQEEEEDLLEQNKTLQEAVFTSMYLLAKNKRADNWKLATTKILLEALIPFLVVFNPNHWPIDTSNPLWQVVRWLLPRVPITKIWGYDTYMGIFYFLVALIFGVVAAIAALTLAMRKQENSKWLKKFARLLQIFTDAMFGMLYVAIFDFIAFLFSCHYGAKGGAYHDYWPDVKCLSGKHLAHLVAAGVTAVVFFVTTGLMLVAGCELSPLARGITASPAAATRLKVLVLKAFYVIAAVTLVSLGKLQSVLMFVSVFLITYFNIKTLPFLRMYVNYAWTAGWFAVTYLGCVHMVMDFHNPDDDPHVGRRYMHIVLYGVFPAALFGAGVTALWAHNRLRPAAKFLEIEPDKVVLRKVHKFWSPEDVEVIARSMRRFNSDGVVLEERALLGGVIIKAGMAVFPGHVGLLVLYANYLMEVRGDGPAARTHLQLALKGGPSLVQRYQIFSTVENSKRLKDGQEGALDLQSYVEFKRNYRAVIRVHKAALTAQREFWQLLQRSAVRMSAVEEALKAMDRATQAAQQVYLRVLERYPSNGKLLRCYGKFLEDVKNDPAAAGRAYVEAARNGGSDGLLSLDLQVTGPDKPEFLTTMDLHEDACIVINAEGTILMVNACVTDLLGYSRSELEGANVSMIMPQPFAGRHSSYLAHYVQGGVPQILDTVRDVVALHKERYVFPLQLCVTKLSGIGTDSVFLGLLRPAQLDAHNVRIWVSPTGAILCADPQFASLTGMQGEEMVNCNFRNLATDMTAVDDLLEKCRNAHYALLRRGGIETCIELAHKYLPPIPVKIRVTPGGTDAQRIYVLNAHRIDGNTDGLMVVDSKGTINFATWDVAALLGYPLRQFLKMKLEQLLPEPIATMHGTYVRDPPHTILPTSCRAGRVVHLVNSNGTSVAVRLRITSKEDDVALSGGRVKHVMQVAKVDASNPVAMYHDKRLVLLCSMDGKILSVDQPDSALFGFAAGATVGTYLADCIDVFAEWREKAGGDQMQQLLLLSLLDKENEMPGTSWRVKVHSPDSEDRLPPIDPRMPHQRHASGRSACLQAELVDVDSALKLAAAAGGDEEGGQEGSGTQQGVASRRHSLLLGLPARYSSNGIGANSIGGGASGKGDLLMSEDLHGKTVARIILWRRDLLMGVVELDEHLVVRKADVSTGLIVGLPPSALQRMPLHRLLDIPKGAIWNELMVDKKAGNRKKRERSALKGANVVSAAKAFVGSHPDGGSMRIMIQGVRSSTGGNITATLHPDTAYVGARANVYRSLGLEALITNTQGSQQQQQQQQQEQPPAVTSSPYPQPPLQQQPLQQQVQSSALTTPFASTWAQEHLQQQQHHHHHHHHQEHQQSHIHHQHSANRHVVVVDSIGSGAAARASSTGGTLGGKGSAVAPHDAESYPSLSSGPADNEACSQDPHARVNVSSGSSSADGDGDDDKDGEEADGREEEQRNNETEAAKMYKRTHNQSEFVAQWVQSVARHMAAALEQILQAAATPGEAGAGPAVRQGSSLKRRASGQSISPSPEPGAAEGEGDRSHHHHHHHHHHHQQQQLALHHYLSTQTTDNGGANGLTSPDVAAAVAVTAPLTGHGSAGGSALQPLYCNPFVIGGGFDPLSLPVSAEAERARTSASGHELGSHANSPQLTSPPAGDAPTVQISVGPQLRTGEAAGAIEAITLALDEVNNEHHKGLAQAPFKRGESTGFNWHALDRKRSDEDVDEPSGPGSDGGGGGGDTGSVAGDDEDGIGAAAGQALSDIASTTELDVNVDARRARLLKRMKKVLIGPSLSEPLARLFLRTLLLLFCMAATHAICYVVLMRLIDSQYTHVHQLHRVALAADRCQVASIKATVMDFCSQPDIAPVSFCTPSLNSTVIDMRAALDDLESYHQGTYLGTGKVPEEVGDPLLQALWTNPLQSYRFYMDLSEPRWTNLTAGVWQLGNRFIAAGRELLYWGKALEGRIGSTRSFRFLLFNGHWSLFSAYAASLDLVARAAWEDVTTLQRSLVILLLVEAALVQLACICWEWLLVRRVELGRRGGLLAGLGLPGPILRVLASKPLVVLEDSEDEEAEDQAANTDGHEGHTSRRHSTDGYDDLTAATSAADLDQALREGQSRTRRRSSMEYAPIRISFPGTAGTADEGGVEGYGNGDDVDGRKGNIVGAEGSGGFAAAPMRPRVETEEGDAGGGGDRPRRRVQLAVDRPRRVSIETGEAQVHYIERKVEAVAAVSTSSMAPRQEYRQSSMDTGPIRTPATTAGDEAGEGAGHPGSDLGGNPNMQQQRLVRISSPSGPRKQRSPEPRVRLFDDSPPRPVVPVSAAGLDADPDPREKAAPVMELLRGSGGGAGSPTSSSGNRRSAALIAWQSAGRLAINGKVLSAGWRHYFKFMAPLVLWEIALVASGGISYLLLEGMQGPLASLNMASHVLYRYTRVRMLSLLLVTSASATERASWRSVLSYELGNLENEYDTLLYGGTAITQNGSVFTHPVPSSTFESSSFSSNFFKEQRCFRWDQSQCYTEGSPYYEVTHHGLDVMMRRTISEMSLLVQDADADATYNGTRYTTIYMVGVKDLYEGLQSSAQLFVDFMLSRYTNVKLLHTVLLAATIVLFILYALLILRPYRTAIEREAVRLAGILSHVPAEVDVLAHTRQVLRTYDKLILEPAASRPGAAAGKGGGGKWRRRRRSEVGAAATSAGAGGGGGGDRISPNKLGGKGFQGVQPRRGSSPRMPKQRV</sequence>
<protein>
    <recommendedName>
        <fullName evidence="9">PAS domain-containing protein</fullName>
    </recommendedName>
</protein>
<feature type="region of interest" description="Disordered" evidence="7">
    <location>
        <begin position="2237"/>
        <end position="2335"/>
    </location>
</feature>
<feature type="region of interest" description="Disordered" evidence="7">
    <location>
        <begin position="2074"/>
        <end position="2102"/>
    </location>
</feature>
<gene>
    <name evidence="10" type="ORF">Agub_g13986</name>
</gene>
<feature type="transmembrane region" description="Helical" evidence="8">
    <location>
        <begin position="428"/>
        <end position="448"/>
    </location>
</feature>
<feature type="compositionally biased region" description="Basic residues" evidence="7">
    <location>
        <begin position="1551"/>
        <end position="1563"/>
    </location>
</feature>
<feature type="region of interest" description="Disordered" evidence="7">
    <location>
        <begin position="2670"/>
        <end position="2737"/>
    </location>
</feature>
<dbReference type="NCBIfam" id="TIGR00229">
    <property type="entry name" value="sensory_box"/>
    <property type="match status" value="1"/>
</dbReference>
<feature type="transmembrane region" description="Helical" evidence="8">
    <location>
        <begin position="309"/>
        <end position="328"/>
    </location>
</feature>
<dbReference type="PANTHER" id="PTHR31600:SF2">
    <property type="entry name" value="GAMETE ENRICHED GENE 10 PROTEIN-RELATED"/>
    <property type="match status" value="1"/>
</dbReference>
<feature type="region of interest" description="Disordered" evidence="7">
    <location>
        <begin position="1390"/>
        <end position="1470"/>
    </location>
</feature>
<dbReference type="Pfam" id="PF00989">
    <property type="entry name" value="PAS"/>
    <property type="match status" value="1"/>
</dbReference>
<feature type="compositionally biased region" description="Polar residues" evidence="7">
    <location>
        <begin position="2283"/>
        <end position="2297"/>
    </location>
</feature>
<feature type="transmembrane region" description="Helical" evidence="8">
    <location>
        <begin position="171"/>
        <end position="194"/>
    </location>
</feature>
<reference evidence="10 11" key="1">
    <citation type="journal article" date="2021" name="Sci. Rep.">
        <title>Genome sequencing of the multicellular alga Astrephomene provides insights into convergent evolution of germ-soma differentiation.</title>
        <authorList>
            <person name="Yamashita S."/>
            <person name="Yamamoto K."/>
            <person name="Matsuzaki R."/>
            <person name="Suzuki S."/>
            <person name="Yamaguchi H."/>
            <person name="Hirooka S."/>
            <person name="Minakuchi Y."/>
            <person name="Miyagishima S."/>
            <person name="Kawachi M."/>
            <person name="Toyoda A."/>
            <person name="Nozaki H."/>
        </authorList>
    </citation>
    <scope>NUCLEOTIDE SEQUENCE [LARGE SCALE GENOMIC DNA]</scope>
    <source>
        <strain evidence="10 11">NIES-4017</strain>
    </source>
</reference>
<evidence type="ECO:0000256" key="3">
    <source>
        <dbReference type="ARBA" id="ARBA00022679"/>
    </source>
</evidence>
<accession>A0AAD3E547</accession>
<feature type="domain" description="PAS" evidence="9">
    <location>
        <begin position="614"/>
        <end position="684"/>
    </location>
</feature>
<dbReference type="Gene3D" id="3.30.450.20">
    <property type="entry name" value="PAS domain"/>
    <property type="match status" value="2"/>
</dbReference>
<dbReference type="PROSITE" id="PS50112">
    <property type="entry name" value="PAS"/>
    <property type="match status" value="1"/>
</dbReference>
<keyword evidence="4" id="KW-0547">Nucleotide-binding</keyword>
<feature type="compositionally biased region" description="Low complexity" evidence="7">
    <location>
        <begin position="1298"/>
        <end position="1308"/>
    </location>
</feature>
<dbReference type="GO" id="GO:0016301">
    <property type="term" value="F:kinase activity"/>
    <property type="evidence" value="ECO:0007669"/>
    <property type="project" value="UniProtKB-KW"/>
</dbReference>
<proteinExistence type="predicted"/>
<keyword evidence="2" id="KW-0716">Sensory transduction</keyword>
<keyword evidence="8" id="KW-0472">Membrane</keyword>
<feature type="region of interest" description="Disordered" evidence="7">
    <location>
        <begin position="1347"/>
        <end position="1374"/>
    </location>
</feature>
<keyword evidence="3" id="KW-0808">Transferase</keyword>
<feature type="transmembrane region" description="Helical" evidence="8">
    <location>
        <begin position="214"/>
        <end position="237"/>
    </location>
</feature>
<feature type="compositionally biased region" description="Polar residues" evidence="7">
    <location>
        <begin position="2237"/>
        <end position="2253"/>
    </location>
</feature>
<feature type="region of interest" description="Disordered" evidence="7">
    <location>
        <begin position="1511"/>
        <end position="1568"/>
    </location>
</feature>
<keyword evidence="1" id="KW-0675">Receptor</keyword>
<evidence type="ECO:0000313" key="11">
    <source>
        <dbReference type="Proteomes" id="UP001054857"/>
    </source>
</evidence>
<feature type="transmembrane region" description="Helical" evidence="8">
    <location>
        <begin position="280"/>
        <end position="297"/>
    </location>
</feature>
<feature type="region of interest" description="Disordered" evidence="7">
    <location>
        <begin position="1724"/>
        <end position="1758"/>
    </location>
</feature>
<keyword evidence="8" id="KW-0812">Transmembrane</keyword>
<feature type="compositionally biased region" description="Acidic residues" evidence="7">
    <location>
        <begin position="1447"/>
        <end position="1462"/>
    </location>
</feature>
<keyword evidence="11" id="KW-1185">Reference proteome</keyword>
<dbReference type="Proteomes" id="UP001054857">
    <property type="component" value="Unassembled WGS sequence"/>
</dbReference>
<feature type="compositionally biased region" description="Basic residues" evidence="7">
    <location>
        <begin position="1353"/>
        <end position="1374"/>
    </location>
</feature>
<feature type="transmembrane region" description="Helical" evidence="8">
    <location>
        <begin position="2015"/>
        <end position="2036"/>
    </location>
</feature>
<dbReference type="InterPro" id="IPR035965">
    <property type="entry name" value="PAS-like_dom_sf"/>
</dbReference>
<feature type="region of interest" description="Disordered" evidence="7">
    <location>
        <begin position="2117"/>
        <end position="2207"/>
    </location>
</feature>
<feature type="compositionally biased region" description="Gly residues" evidence="7">
    <location>
        <begin position="1738"/>
        <end position="1748"/>
    </location>
</feature>
<evidence type="ECO:0000256" key="1">
    <source>
        <dbReference type="ARBA" id="ARBA00022543"/>
    </source>
</evidence>
<dbReference type="InterPro" id="IPR057352">
    <property type="entry name" value="TPR_TmcB/C"/>
</dbReference>
<comment type="caution">
    <text evidence="10">The sequence shown here is derived from an EMBL/GenBank/DDBJ whole genome shotgun (WGS) entry which is preliminary data.</text>
</comment>
<dbReference type="InterPro" id="IPR000014">
    <property type="entry name" value="PAS"/>
</dbReference>
<name>A0AAD3E547_9CHLO</name>
<feature type="compositionally biased region" description="Basic and acidic residues" evidence="7">
    <location>
        <begin position="2303"/>
        <end position="2316"/>
    </location>
</feature>
<dbReference type="GO" id="GO:0009881">
    <property type="term" value="F:photoreceptor activity"/>
    <property type="evidence" value="ECO:0007669"/>
    <property type="project" value="UniProtKB-KW"/>
</dbReference>
<keyword evidence="1" id="KW-0157">Chromophore</keyword>
<feature type="transmembrane region" description="Helical" evidence="8">
    <location>
        <begin position="2600"/>
        <end position="2621"/>
    </location>
</feature>
<dbReference type="GO" id="GO:0005524">
    <property type="term" value="F:ATP binding"/>
    <property type="evidence" value="ECO:0007669"/>
    <property type="project" value="UniProtKB-KW"/>
</dbReference>
<keyword evidence="1" id="KW-0600">Photoreceptor protein</keyword>
<feature type="compositionally biased region" description="Low complexity" evidence="7">
    <location>
        <begin position="1324"/>
        <end position="1334"/>
    </location>
</feature>
<feature type="transmembrane region" description="Helical" evidence="8">
    <location>
        <begin position="343"/>
        <end position="366"/>
    </location>
</feature>
<dbReference type="InterPro" id="IPR052994">
    <property type="entry name" value="Tiny_macrocysts_regulators"/>
</dbReference>
<dbReference type="PANTHER" id="PTHR31600">
    <property type="entry name" value="TINY MACROCYSTS PROTEIN B-RELATED"/>
    <property type="match status" value="1"/>
</dbReference>
<dbReference type="CDD" id="cd00130">
    <property type="entry name" value="PAS"/>
    <property type="match status" value="1"/>
</dbReference>
<dbReference type="GO" id="GO:0006355">
    <property type="term" value="P:regulation of DNA-templated transcription"/>
    <property type="evidence" value="ECO:0007669"/>
    <property type="project" value="InterPro"/>
</dbReference>
<dbReference type="EMBL" id="BMAR01000052">
    <property type="protein sequence ID" value="GFR51631.1"/>
    <property type="molecule type" value="Genomic_DNA"/>
</dbReference>
<keyword evidence="5" id="KW-0418">Kinase</keyword>
<keyword evidence="8" id="KW-1133">Transmembrane helix</keyword>
<evidence type="ECO:0000313" key="10">
    <source>
        <dbReference type="EMBL" id="GFR51631.1"/>
    </source>
</evidence>
<feature type="transmembrane region" description="Helical" evidence="8">
    <location>
        <begin position="1807"/>
        <end position="1829"/>
    </location>
</feature>
<evidence type="ECO:0000256" key="2">
    <source>
        <dbReference type="ARBA" id="ARBA00022606"/>
    </source>
</evidence>
<dbReference type="InterPro" id="IPR013767">
    <property type="entry name" value="PAS_fold"/>
</dbReference>
<keyword evidence="6" id="KW-0067">ATP-binding</keyword>
<dbReference type="SMART" id="SM00091">
    <property type="entry name" value="PAS"/>
    <property type="match status" value="3"/>
</dbReference>
<evidence type="ECO:0000256" key="4">
    <source>
        <dbReference type="ARBA" id="ARBA00022741"/>
    </source>
</evidence>
<evidence type="ECO:0000256" key="5">
    <source>
        <dbReference type="ARBA" id="ARBA00022777"/>
    </source>
</evidence>
<evidence type="ECO:0000256" key="7">
    <source>
        <dbReference type="SAM" id="MobiDB-lite"/>
    </source>
</evidence>
<feature type="region of interest" description="Disordered" evidence="7">
    <location>
        <begin position="1294"/>
        <end position="1335"/>
    </location>
</feature>
<dbReference type="SUPFAM" id="SSF55785">
    <property type="entry name" value="PYP-like sensor domain (PAS domain)"/>
    <property type="match status" value="1"/>
</dbReference>
<dbReference type="FunFam" id="3.30.450.20:FF:000060">
    <property type="entry name" value="Sensor protein FixL"/>
    <property type="match status" value="1"/>
</dbReference>
<feature type="compositionally biased region" description="Basic and acidic residues" evidence="7">
    <location>
        <begin position="2087"/>
        <end position="2100"/>
    </location>
</feature>